<feature type="region of interest" description="Disordered" evidence="1">
    <location>
        <begin position="345"/>
        <end position="373"/>
    </location>
</feature>
<feature type="region of interest" description="Disordered" evidence="1">
    <location>
        <begin position="35"/>
        <end position="104"/>
    </location>
</feature>
<reference evidence="2 3" key="1">
    <citation type="submission" date="2022-09" db="EMBL/GenBank/DDBJ databases">
        <authorList>
            <person name="Palmer J.M."/>
        </authorList>
    </citation>
    <scope>NUCLEOTIDE SEQUENCE [LARGE SCALE GENOMIC DNA]</scope>
    <source>
        <strain evidence="2 3">DSM 7382</strain>
    </source>
</reference>
<keyword evidence="3" id="KW-1185">Reference proteome</keyword>
<dbReference type="EMBL" id="JASBNA010000077">
    <property type="protein sequence ID" value="KAK7678124.1"/>
    <property type="molecule type" value="Genomic_DNA"/>
</dbReference>
<feature type="region of interest" description="Disordered" evidence="1">
    <location>
        <begin position="403"/>
        <end position="444"/>
    </location>
</feature>
<evidence type="ECO:0000256" key="1">
    <source>
        <dbReference type="SAM" id="MobiDB-lite"/>
    </source>
</evidence>
<feature type="compositionally biased region" description="Basic residues" evidence="1">
    <location>
        <begin position="80"/>
        <end position="89"/>
    </location>
</feature>
<feature type="region of interest" description="Disordered" evidence="1">
    <location>
        <begin position="1"/>
        <end position="20"/>
    </location>
</feature>
<comment type="caution">
    <text evidence="2">The sequence shown here is derived from an EMBL/GenBank/DDBJ whole genome shotgun (WGS) entry which is preliminary data.</text>
</comment>
<protein>
    <submittedName>
        <fullName evidence="2">Uncharacterized protein</fullName>
    </submittedName>
</protein>
<dbReference type="AlphaFoldDB" id="A0AAW0FGS9"/>
<name>A0AAW0FGS9_9APHY</name>
<sequence length="604" mass="65075">MGDGTAQATPAHDTHAFRANESFSLRRLLRDIYDGLDDESDDFDDESDDFDDESDDFGSDHSEESDNSGSHAGCDIQKAKPSKKGKGKAPAKPAPALPKSEERYDATGMAIPPRPILLHKTSWRSSVLNRPTGPHVTPSITPRWGDEEALAHGHDIGPVSEWGTSSSTASTQIVAGIGGSGARRNNFEGGGGNHAASSMTLNPPHPTTNEHLRPTTTPRPSEDDHGPFRNIPWTARRLPPPTFPPGISAEEKQQLIRISGANAQRPPLVGGQLPPRFVEANVTTVETLRNLIGCVESEENPGAWDALEILGDLKNAASRAPRPRHKLERAILQLFAKRPTWAGPGAKAKKIKKVDSTPLGAGEHATSSRGITGATNTFIDTNVASSSTLPAPMVEDVPMSLPSVEGELHHGPTPAEMDSGVGGADDNATELQRGPLGDSAPGNSGNPHDVTAMILAGFNISDNELARQFLTFLNTSASPLNQADKGVWNDFVTERPGVHLFGIPLDNSSEENRQLRHGLLAVLRRLPTPCLVSDVFTVLHTLRQHWDGRRNFIPAGVDSPLVRLTRDEITNGIAVIHHFSNRGFHTQEVVDIAALLNYILEHRL</sequence>
<feature type="region of interest" description="Disordered" evidence="1">
    <location>
        <begin position="187"/>
        <end position="237"/>
    </location>
</feature>
<accession>A0AAW0FGS9</accession>
<feature type="compositionally biased region" description="Acidic residues" evidence="1">
    <location>
        <begin position="35"/>
        <end position="57"/>
    </location>
</feature>
<evidence type="ECO:0000313" key="2">
    <source>
        <dbReference type="EMBL" id="KAK7678124.1"/>
    </source>
</evidence>
<evidence type="ECO:0000313" key="3">
    <source>
        <dbReference type="Proteomes" id="UP001385951"/>
    </source>
</evidence>
<gene>
    <name evidence="2" type="ORF">QCA50_018917</name>
</gene>
<proteinExistence type="predicted"/>
<dbReference type="Proteomes" id="UP001385951">
    <property type="component" value="Unassembled WGS sequence"/>
</dbReference>
<organism evidence="2 3">
    <name type="scientific">Cerrena zonata</name>
    <dbReference type="NCBI Taxonomy" id="2478898"/>
    <lineage>
        <taxon>Eukaryota</taxon>
        <taxon>Fungi</taxon>
        <taxon>Dikarya</taxon>
        <taxon>Basidiomycota</taxon>
        <taxon>Agaricomycotina</taxon>
        <taxon>Agaricomycetes</taxon>
        <taxon>Polyporales</taxon>
        <taxon>Cerrenaceae</taxon>
        <taxon>Cerrena</taxon>
    </lineage>
</organism>